<proteinExistence type="predicted"/>
<name>A0A521EN16_9BACL</name>
<sequence>MLNNYLRIGDQVDEFEIGFLEQPVHHPMLLDHAQ</sequence>
<accession>A0A521EN16</accession>
<organism evidence="1 2">
    <name type="scientific">Melghirimyces algeriensis</name>
    <dbReference type="NCBI Taxonomy" id="910412"/>
    <lineage>
        <taxon>Bacteria</taxon>
        <taxon>Bacillati</taxon>
        <taxon>Bacillota</taxon>
        <taxon>Bacilli</taxon>
        <taxon>Bacillales</taxon>
        <taxon>Thermoactinomycetaceae</taxon>
        <taxon>Melghirimyces</taxon>
    </lineage>
</organism>
<dbReference type="Proteomes" id="UP000315636">
    <property type="component" value="Unassembled WGS sequence"/>
</dbReference>
<evidence type="ECO:0000313" key="2">
    <source>
        <dbReference type="Proteomes" id="UP000315636"/>
    </source>
</evidence>
<protein>
    <submittedName>
        <fullName evidence="1">Uncharacterized protein</fullName>
    </submittedName>
</protein>
<gene>
    <name evidence="1" type="ORF">SAMN06264849_1102</name>
</gene>
<dbReference type="EMBL" id="FXTI01000010">
    <property type="protein sequence ID" value="SMO85317.1"/>
    <property type="molecule type" value="Genomic_DNA"/>
</dbReference>
<reference evidence="1 2" key="1">
    <citation type="submission" date="2017-05" db="EMBL/GenBank/DDBJ databases">
        <authorList>
            <person name="Varghese N."/>
            <person name="Submissions S."/>
        </authorList>
    </citation>
    <scope>NUCLEOTIDE SEQUENCE [LARGE SCALE GENOMIC DNA]</scope>
    <source>
        <strain evidence="1 2">DSM 45474</strain>
    </source>
</reference>
<dbReference type="AlphaFoldDB" id="A0A521EN16"/>
<evidence type="ECO:0000313" key="1">
    <source>
        <dbReference type="EMBL" id="SMO85317.1"/>
    </source>
</evidence>
<keyword evidence="2" id="KW-1185">Reference proteome</keyword>